<proteinExistence type="predicted"/>
<dbReference type="GO" id="GO:0006457">
    <property type="term" value="P:protein folding"/>
    <property type="evidence" value="ECO:0007669"/>
    <property type="project" value="TreeGrafter"/>
</dbReference>
<feature type="compositionally biased region" description="Basic and acidic residues" evidence="1">
    <location>
        <begin position="115"/>
        <end position="130"/>
    </location>
</feature>
<dbReference type="Gene3D" id="2.60.40.790">
    <property type="match status" value="1"/>
</dbReference>
<reference evidence="3" key="1">
    <citation type="submission" date="2018-11" db="EMBL/GenBank/DDBJ databases">
        <authorList>
            <consortium name="Pathogen Informatics"/>
        </authorList>
    </citation>
    <scope>NUCLEOTIDE SEQUENCE</scope>
</reference>
<evidence type="ECO:0000259" key="2">
    <source>
        <dbReference type="Pfam" id="PF14050"/>
    </source>
</evidence>
<dbReference type="GO" id="GO:0005737">
    <property type="term" value="C:cytoplasm"/>
    <property type="evidence" value="ECO:0007669"/>
    <property type="project" value="TreeGrafter"/>
</dbReference>
<evidence type="ECO:0000313" key="3">
    <source>
        <dbReference type="EMBL" id="VEL26612.1"/>
    </source>
</evidence>
<dbReference type="InterPro" id="IPR025934">
    <property type="entry name" value="NudC_N_dom"/>
</dbReference>
<dbReference type="InterPro" id="IPR008978">
    <property type="entry name" value="HSP20-like_chaperone"/>
</dbReference>
<evidence type="ECO:0000313" key="4">
    <source>
        <dbReference type="Proteomes" id="UP000784294"/>
    </source>
</evidence>
<feature type="region of interest" description="Disordered" evidence="1">
    <location>
        <begin position="70"/>
        <end position="185"/>
    </location>
</feature>
<dbReference type="OrthoDB" id="416217at2759"/>
<sequence length="198" mass="22349">MFTVMQPDYDGIFMNVAGTCENGIHGLMDAFFGFLARRTDFFFGATEETSKELLLDNFNKYRKEALMRQLKEKAESKEREDREKVRRAEREEAKIKANAAKEHPTPSNGVLLEETSVKNHVKEIEEHTSEDTLPVKVGKSGEEEPDVSAAKTESPDDDDDGFGKDKVKPNDGNGGDHPNYRWIQTLGDVEIKIPTKVI</sequence>
<evidence type="ECO:0000256" key="1">
    <source>
        <dbReference type="SAM" id="MobiDB-lite"/>
    </source>
</evidence>
<protein>
    <recommendedName>
        <fullName evidence="2">NudC N-terminal domain-containing protein</fullName>
    </recommendedName>
</protein>
<dbReference type="EMBL" id="CAAALY010081525">
    <property type="protein sequence ID" value="VEL26612.1"/>
    <property type="molecule type" value="Genomic_DNA"/>
</dbReference>
<dbReference type="Proteomes" id="UP000784294">
    <property type="component" value="Unassembled WGS sequence"/>
</dbReference>
<comment type="caution">
    <text evidence="3">The sequence shown here is derived from an EMBL/GenBank/DDBJ whole genome shotgun (WGS) entry which is preliminary data.</text>
</comment>
<feature type="domain" description="NudC N-terminal" evidence="2">
    <location>
        <begin position="9"/>
        <end position="50"/>
    </location>
</feature>
<keyword evidence="4" id="KW-1185">Reference proteome</keyword>
<organism evidence="3 4">
    <name type="scientific">Protopolystoma xenopodis</name>
    <dbReference type="NCBI Taxonomy" id="117903"/>
    <lineage>
        <taxon>Eukaryota</taxon>
        <taxon>Metazoa</taxon>
        <taxon>Spiralia</taxon>
        <taxon>Lophotrochozoa</taxon>
        <taxon>Platyhelminthes</taxon>
        <taxon>Monogenea</taxon>
        <taxon>Polyopisthocotylea</taxon>
        <taxon>Polystomatidea</taxon>
        <taxon>Polystomatidae</taxon>
        <taxon>Protopolystoma</taxon>
    </lineage>
</organism>
<name>A0A448X2P5_9PLAT</name>
<dbReference type="Pfam" id="PF14050">
    <property type="entry name" value="Nudc_N"/>
    <property type="match status" value="1"/>
</dbReference>
<dbReference type="InterPro" id="IPR037898">
    <property type="entry name" value="NudC_fam"/>
</dbReference>
<dbReference type="AlphaFoldDB" id="A0A448X2P5"/>
<dbReference type="SUPFAM" id="SSF49764">
    <property type="entry name" value="HSP20-like chaperones"/>
    <property type="match status" value="1"/>
</dbReference>
<dbReference type="PANTHER" id="PTHR12356:SF3">
    <property type="entry name" value="NUCLEAR MIGRATION PROTEIN NUDC"/>
    <property type="match status" value="1"/>
</dbReference>
<dbReference type="GO" id="GO:0051082">
    <property type="term" value="F:unfolded protein binding"/>
    <property type="evidence" value="ECO:0007669"/>
    <property type="project" value="TreeGrafter"/>
</dbReference>
<gene>
    <name evidence="3" type="ORF">PXEA_LOCUS20052</name>
</gene>
<accession>A0A448X2P5</accession>
<feature type="compositionally biased region" description="Basic and acidic residues" evidence="1">
    <location>
        <begin position="70"/>
        <end position="104"/>
    </location>
</feature>
<dbReference type="PANTHER" id="PTHR12356">
    <property type="entry name" value="NUCLEAR MOVEMENT PROTEIN NUDC"/>
    <property type="match status" value="1"/>
</dbReference>